<protein>
    <submittedName>
        <fullName evidence="2">Uncharacterized protein</fullName>
    </submittedName>
</protein>
<keyword evidence="1" id="KW-1133">Transmembrane helix</keyword>
<organism evidence="2 3">
    <name type="scientific">Heterotrigona itama</name>
    <dbReference type="NCBI Taxonomy" id="395501"/>
    <lineage>
        <taxon>Eukaryota</taxon>
        <taxon>Metazoa</taxon>
        <taxon>Ecdysozoa</taxon>
        <taxon>Arthropoda</taxon>
        <taxon>Hexapoda</taxon>
        <taxon>Insecta</taxon>
        <taxon>Pterygota</taxon>
        <taxon>Neoptera</taxon>
        <taxon>Endopterygota</taxon>
        <taxon>Hymenoptera</taxon>
        <taxon>Apocrita</taxon>
        <taxon>Aculeata</taxon>
        <taxon>Apoidea</taxon>
        <taxon>Anthophila</taxon>
        <taxon>Apidae</taxon>
        <taxon>Heterotrigona</taxon>
    </lineage>
</organism>
<dbReference type="AlphaFoldDB" id="A0A6V7HEA7"/>
<evidence type="ECO:0000313" key="2">
    <source>
        <dbReference type="EMBL" id="CAD1478506.1"/>
    </source>
</evidence>
<name>A0A6V7HEA7_9HYME</name>
<comment type="caution">
    <text evidence="2">The sequence shown here is derived from an EMBL/GenBank/DDBJ whole genome shotgun (WGS) entry which is preliminary data.</text>
</comment>
<gene>
    <name evidence="2" type="ORF">MHI_LOCUS801351</name>
</gene>
<feature type="non-terminal residue" evidence="2">
    <location>
        <position position="72"/>
    </location>
</feature>
<evidence type="ECO:0000256" key="1">
    <source>
        <dbReference type="SAM" id="Phobius"/>
    </source>
</evidence>
<proteinExistence type="predicted"/>
<sequence>PLDELYILPLYLYHSSPSIDFTIFSIPITGISSILGSLIYQLYHLFTSTSGSNCYIIIDVYIGVLHTLDIRN</sequence>
<reference evidence="2" key="1">
    <citation type="submission" date="2020-07" db="EMBL/GenBank/DDBJ databases">
        <authorList>
            <person name="Nazaruddin N."/>
        </authorList>
    </citation>
    <scope>NUCLEOTIDE SEQUENCE</scope>
</reference>
<dbReference type="EMBL" id="CAJDYZ010010813">
    <property type="protein sequence ID" value="CAD1478506.1"/>
    <property type="molecule type" value="Genomic_DNA"/>
</dbReference>
<dbReference type="Proteomes" id="UP000752696">
    <property type="component" value="Unassembled WGS sequence"/>
</dbReference>
<keyword evidence="3" id="KW-1185">Reference proteome</keyword>
<keyword evidence="1" id="KW-0472">Membrane</keyword>
<feature type="transmembrane region" description="Helical" evidence="1">
    <location>
        <begin position="21"/>
        <end position="43"/>
    </location>
</feature>
<feature type="non-terminal residue" evidence="2">
    <location>
        <position position="1"/>
    </location>
</feature>
<keyword evidence="1" id="KW-0812">Transmembrane</keyword>
<accession>A0A6V7HEA7</accession>
<evidence type="ECO:0000313" key="3">
    <source>
        <dbReference type="Proteomes" id="UP000752696"/>
    </source>
</evidence>